<accession>A0A844EJL7</accession>
<evidence type="ECO:0000313" key="2">
    <source>
        <dbReference type="Proteomes" id="UP000491237"/>
    </source>
</evidence>
<protein>
    <submittedName>
        <fullName evidence="1">Uncharacterized protein</fullName>
    </submittedName>
</protein>
<comment type="caution">
    <text evidence="1">The sequence shown here is derived from an EMBL/GenBank/DDBJ whole genome shotgun (WGS) entry which is preliminary data.</text>
</comment>
<dbReference type="AlphaFoldDB" id="A0A844EJL7"/>
<sequence length="190" mass="20672">MPIYVKQTDKLGNINHASKDMAKVYGKNKLVFQHYLPAGTVLYDILSAYGGTGITSGFITPEIKKYYDFGKPSIAIPFSKIKNGIQIQTSSVTYQDKATSNVLASAISGGYFAVSGLPTSFQISKKSPTVSFDFAPDFGTDATLISPGKLFFSIKNDSLVVDMSEIQANFSFVGIRSMPVYPIIKTITTY</sequence>
<evidence type="ECO:0000313" key="1">
    <source>
        <dbReference type="EMBL" id="MSE19728.1"/>
    </source>
</evidence>
<dbReference type="RefSeq" id="WP_343509599.1">
    <property type="nucleotide sequence ID" value="NZ_JBAPMB010000018.1"/>
</dbReference>
<dbReference type="Proteomes" id="UP000491237">
    <property type="component" value="Unassembled WGS sequence"/>
</dbReference>
<organism evidence="1 2">
    <name type="scientific">Lentilactobacillus parabuchneri</name>
    <dbReference type="NCBI Taxonomy" id="152331"/>
    <lineage>
        <taxon>Bacteria</taxon>
        <taxon>Bacillati</taxon>
        <taxon>Bacillota</taxon>
        <taxon>Bacilli</taxon>
        <taxon>Lactobacillales</taxon>
        <taxon>Lactobacillaceae</taxon>
        <taxon>Lentilactobacillus</taxon>
    </lineage>
</organism>
<dbReference type="EMBL" id="WKKY01000002">
    <property type="protein sequence ID" value="MSE19728.1"/>
    <property type="molecule type" value="Genomic_DNA"/>
</dbReference>
<name>A0A844EJL7_9LACO</name>
<proteinExistence type="predicted"/>
<reference evidence="1 2" key="1">
    <citation type="submission" date="2019-11" db="EMBL/GenBank/DDBJ databases">
        <title>Draft Genome Sequence of Plant Growth-Promoting Rhizosphere-Associated Bacteria.</title>
        <authorList>
            <person name="Vasilyev I.Y."/>
            <person name="Radchenko V."/>
            <person name="Ilnitskaya E.V."/>
        </authorList>
    </citation>
    <scope>NUCLEOTIDE SEQUENCE [LARGE SCALE GENOMIC DNA]</scope>
    <source>
        <strain evidence="1 2">VRA_07sq_f</strain>
    </source>
</reference>
<gene>
    <name evidence="1" type="ORF">GKC44_00310</name>
</gene>